<keyword evidence="5" id="KW-0269">Exonuclease</keyword>
<protein>
    <submittedName>
        <fullName evidence="5">Putative RecB family exonuclease</fullName>
    </submittedName>
</protein>
<keyword evidence="5" id="KW-0540">Nuclease</keyword>
<evidence type="ECO:0000313" key="5">
    <source>
        <dbReference type="EMBL" id="MBB5123206.1"/>
    </source>
</evidence>
<dbReference type="Pfam" id="PF12705">
    <property type="entry name" value="PDDEXK_1"/>
    <property type="match status" value="1"/>
</dbReference>
<reference evidence="6" key="1">
    <citation type="submission" date="2015-07" db="EMBL/GenBank/DDBJ databases">
        <authorList>
            <person name="Noorani M."/>
        </authorList>
    </citation>
    <scope>NUCLEOTIDE SEQUENCE [LARGE SCALE GENOMIC DNA]</scope>
    <source>
        <strain evidence="6">ATCC 27428</strain>
    </source>
</reference>
<dbReference type="EMBL" id="LGUI01000017">
    <property type="protein sequence ID" value="PNE29791.1"/>
    <property type="molecule type" value="Genomic_DNA"/>
</dbReference>
<reference evidence="7" key="2">
    <citation type="submission" date="2015-07" db="EMBL/GenBank/DDBJ databases">
        <authorList>
            <person name="Graham D.E."/>
            <person name="Giannone R.J."/>
            <person name="Gulvik C.A."/>
            <person name="Hettich R.L."/>
            <person name="Klingeman D.M."/>
            <person name="Mahan K.M."/>
            <person name="Parry R.J."/>
            <person name="Spain J.C."/>
        </authorList>
    </citation>
    <scope>NUCLEOTIDE SEQUENCE [LARGE SCALE GENOMIC DNA]</scope>
    <source>
        <strain evidence="7">ATCC 27428</strain>
    </source>
</reference>
<keyword evidence="2" id="KW-0067">ATP-binding</keyword>
<keyword evidence="2" id="KW-0347">Helicase</keyword>
<dbReference type="RefSeq" id="WP_102922236.1">
    <property type="nucleotide sequence ID" value="NZ_JACHJF010000048.1"/>
</dbReference>
<dbReference type="AlphaFoldDB" id="A0A2N8NLZ5"/>
<gene>
    <name evidence="6" type="ORF">AF335_33125</name>
    <name evidence="5" type="ORF">FHS36_006685</name>
</gene>
<comment type="caution">
    <text evidence="6">The sequence shown here is derived from an EMBL/GenBank/DDBJ whole genome shotgun (WGS) entry which is preliminary data.</text>
</comment>
<keyword evidence="3" id="KW-0234">DNA repair</keyword>
<dbReference type="GO" id="GO:0004386">
    <property type="term" value="F:helicase activity"/>
    <property type="evidence" value="ECO:0007669"/>
    <property type="project" value="UniProtKB-KW"/>
</dbReference>
<dbReference type="OrthoDB" id="5144576at2"/>
<reference evidence="5 8" key="3">
    <citation type="submission" date="2020-08" db="EMBL/GenBank/DDBJ databases">
        <title>Genomic Encyclopedia of Type Strains, Phase III (KMG-III): the genomes of soil and plant-associated and newly described type strains.</title>
        <authorList>
            <person name="Whitman W."/>
        </authorList>
    </citation>
    <scope>NUCLEOTIDE SEQUENCE [LARGE SCALE GENOMIC DNA]</scope>
    <source>
        <strain evidence="5 8">CECT 3259</strain>
    </source>
</reference>
<evidence type="ECO:0000256" key="2">
    <source>
        <dbReference type="ARBA" id="ARBA00022806"/>
    </source>
</evidence>
<dbReference type="InterPro" id="IPR038726">
    <property type="entry name" value="PDDEXK_AddAB-type"/>
</dbReference>
<evidence type="ECO:0000313" key="8">
    <source>
        <dbReference type="Proteomes" id="UP000528608"/>
    </source>
</evidence>
<dbReference type="InterPro" id="IPR011604">
    <property type="entry name" value="PDDEXK-like_dom_sf"/>
</dbReference>
<evidence type="ECO:0000256" key="1">
    <source>
        <dbReference type="ARBA" id="ARBA00022763"/>
    </source>
</evidence>
<feature type="domain" description="PD-(D/E)XK endonuclease-like" evidence="4">
    <location>
        <begin position="9"/>
        <end position="256"/>
    </location>
</feature>
<dbReference type="GO" id="GO:0004527">
    <property type="term" value="F:exonuclease activity"/>
    <property type="evidence" value="ECO:0007669"/>
    <property type="project" value="UniProtKB-KW"/>
</dbReference>
<evidence type="ECO:0000313" key="7">
    <source>
        <dbReference type="Proteomes" id="UP000235945"/>
    </source>
</evidence>
<proteinExistence type="predicted"/>
<name>A0A2N8NLZ5_STREU</name>
<dbReference type="Proteomes" id="UP000235945">
    <property type="component" value="Unassembled WGS sequence"/>
</dbReference>
<keyword evidence="7" id="KW-1185">Reference proteome</keyword>
<dbReference type="GO" id="GO:0006281">
    <property type="term" value="P:DNA repair"/>
    <property type="evidence" value="ECO:0007669"/>
    <property type="project" value="UniProtKB-KW"/>
</dbReference>
<dbReference type="Gene3D" id="3.90.320.10">
    <property type="match status" value="1"/>
</dbReference>
<evidence type="ECO:0000256" key="3">
    <source>
        <dbReference type="ARBA" id="ARBA00023204"/>
    </source>
</evidence>
<evidence type="ECO:0000259" key="4">
    <source>
        <dbReference type="Pfam" id="PF12705"/>
    </source>
</evidence>
<accession>A0A2N8NLZ5</accession>
<keyword evidence="1" id="KW-0227">DNA damage</keyword>
<dbReference type="EMBL" id="JACHJF010000048">
    <property type="protein sequence ID" value="MBB5123206.1"/>
    <property type="molecule type" value="Genomic_DNA"/>
</dbReference>
<evidence type="ECO:0000313" key="6">
    <source>
        <dbReference type="EMBL" id="PNE29791.1"/>
    </source>
</evidence>
<organism evidence="6 7">
    <name type="scientific">Streptomyces eurocidicus</name>
    <name type="common">Streptoverticillium eurocidicus</name>
    <dbReference type="NCBI Taxonomy" id="66423"/>
    <lineage>
        <taxon>Bacteria</taxon>
        <taxon>Bacillati</taxon>
        <taxon>Actinomycetota</taxon>
        <taxon>Actinomycetes</taxon>
        <taxon>Kitasatosporales</taxon>
        <taxon>Streptomycetaceae</taxon>
        <taxon>Streptomyces</taxon>
    </lineage>
</organism>
<sequence length="259" mass="28960">MSIETQPRSVSQTQQYEKCGWQYYLQRVERVTPRPAAWSHHGTAFHSAAEAFELSGRTLTVKDVVELFSDSYSASVSASLAKEPNTDRWLSANGTGSEDIARRYHLGQAQTARYVEWAQEHQPEIWATPAGPLPLAVELEFMVELGGVKVRGFIDQLTVEPDGSLRVRDLKTGSMKSKFQLETYKTAVEKIYGVEVNRGDWYLAKRGGLSRPVKLDQVTEETVGERFAVMDAGVKRGDFPAKPGFSCRFCDVSHACSFK</sequence>
<dbReference type="Proteomes" id="UP000528608">
    <property type="component" value="Unassembled WGS sequence"/>
</dbReference>
<keyword evidence="5" id="KW-0378">Hydrolase</keyword>
<keyword evidence="2" id="KW-0547">Nucleotide-binding</keyword>